<dbReference type="GO" id="GO:0046323">
    <property type="term" value="P:D-glucose import"/>
    <property type="evidence" value="ECO:0007669"/>
    <property type="project" value="TreeGrafter"/>
</dbReference>
<dbReference type="PROSITE" id="PS50850">
    <property type="entry name" value="MFS"/>
    <property type="match status" value="1"/>
</dbReference>
<reference evidence="8" key="2">
    <citation type="submission" date="2025-09" db="UniProtKB">
        <authorList>
            <consortium name="Ensembl"/>
        </authorList>
    </citation>
    <scope>IDENTIFICATION</scope>
</reference>
<feature type="transmembrane region" description="Helical" evidence="6">
    <location>
        <begin position="167"/>
        <end position="188"/>
    </location>
</feature>
<dbReference type="GeneID" id="112149193"/>
<dbReference type="PROSITE" id="PS00216">
    <property type="entry name" value="SUGAR_TRANSPORT_1"/>
    <property type="match status" value="1"/>
</dbReference>
<dbReference type="PANTHER" id="PTHR23503:SF27">
    <property type="entry name" value="SOLUTE CARRIER FAMILY 2, FACILITATED GLUCOSE TRANSPORTER MEMBER 2"/>
    <property type="match status" value="1"/>
</dbReference>
<dbReference type="Proteomes" id="UP000261560">
    <property type="component" value="Unplaced"/>
</dbReference>
<feature type="transmembrane region" description="Helical" evidence="6">
    <location>
        <begin position="316"/>
        <end position="339"/>
    </location>
</feature>
<organism evidence="8 9">
    <name type="scientific">Oryzias melastigma</name>
    <name type="common">Marine medaka</name>
    <dbReference type="NCBI Taxonomy" id="30732"/>
    <lineage>
        <taxon>Eukaryota</taxon>
        <taxon>Metazoa</taxon>
        <taxon>Chordata</taxon>
        <taxon>Craniata</taxon>
        <taxon>Vertebrata</taxon>
        <taxon>Euteleostomi</taxon>
        <taxon>Actinopterygii</taxon>
        <taxon>Neopterygii</taxon>
        <taxon>Teleostei</taxon>
        <taxon>Neoteleostei</taxon>
        <taxon>Acanthomorphata</taxon>
        <taxon>Ovalentaria</taxon>
        <taxon>Atherinomorphae</taxon>
        <taxon>Beloniformes</taxon>
        <taxon>Adrianichthyidae</taxon>
        <taxon>Oryziinae</taxon>
        <taxon>Oryzias</taxon>
    </lineage>
</organism>
<dbReference type="GO" id="GO:0070837">
    <property type="term" value="P:dehydroascorbic acid transport"/>
    <property type="evidence" value="ECO:0007669"/>
    <property type="project" value="TreeGrafter"/>
</dbReference>
<feature type="transmembrane region" description="Helical" evidence="6">
    <location>
        <begin position="40"/>
        <end position="60"/>
    </location>
</feature>
<dbReference type="Pfam" id="PF00083">
    <property type="entry name" value="Sugar_tr"/>
    <property type="match status" value="1"/>
</dbReference>
<dbReference type="InterPro" id="IPR020846">
    <property type="entry name" value="MFS_dom"/>
</dbReference>
<dbReference type="Gene3D" id="1.20.1250.20">
    <property type="entry name" value="MFS general substrate transporter like domains"/>
    <property type="match status" value="1"/>
</dbReference>
<protein>
    <submittedName>
        <fullName evidence="8">Solute carrier family 2 member 2</fullName>
    </submittedName>
</protein>
<dbReference type="PaxDb" id="30732-ENSOMEP00000031801"/>
<dbReference type="GO" id="GO:0005886">
    <property type="term" value="C:plasma membrane"/>
    <property type="evidence" value="ECO:0007669"/>
    <property type="project" value="TreeGrafter"/>
</dbReference>
<keyword evidence="3 6" id="KW-1133">Transmembrane helix</keyword>
<dbReference type="PRINTS" id="PR00171">
    <property type="entry name" value="SUGRTRNSPORT"/>
</dbReference>
<evidence type="ECO:0000256" key="4">
    <source>
        <dbReference type="ARBA" id="ARBA00023136"/>
    </source>
</evidence>
<feature type="transmembrane region" description="Helical" evidence="6">
    <location>
        <begin position="407"/>
        <end position="425"/>
    </location>
</feature>
<keyword evidence="4 6" id="KW-0472">Membrane</keyword>
<proteinExistence type="inferred from homology"/>
<dbReference type="FunFam" id="1.20.1250.20:FF:000029">
    <property type="entry name" value="solute carrier family 2, facilitated glucose transporter member 4"/>
    <property type="match status" value="1"/>
</dbReference>
<feature type="transmembrane region" description="Helical" evidence="6">
    <location>
        <begin position="379"/>
        <end position="401"/>
    </location>
</feature>
<dbReference type="SUPFAM" id="SSF103473">
    <property type="entry name" value="MFS general substrate transporter"/>
    <property type="match status" value="1"/>
</dbReference>
<keyword evidence="5" id="KW-0813">Transport</keyword>
<keyword evidence="9" id="KW-1185">Reference proteome</keyword>
<dbReference type="GeneTree" id="ENSGT00940000155708"/>
<evidence type="ECO:0000259" key="7">
    <source>
        <dbReference type="PROSITE" id="PS50850"/>
    </source>
</evidence>
<name>A0A3B3DPF5_ORYME</name>
<feature type="transmembrane region" description="Helical" evidence="6">
    <location>
        <begin position="106"/>
        <end position="129"/>
    </location>
</feature>
<comment type="similarity">
    <text evidence="5">Belongs to the major facilitator superfamily. Sugar transporter (TC 2.A.1.1) family.</text>
</comment>
<evidence type="ECO:0000256" key="1">
    <source>
        <dbReference type="ARBA" id="ARBA00004141"/>
    </source>
</evidence>
<dbReference type="PANTHER" id="PTHR23503">
    <property type="entry name" value="SOLUTE CARRIER FAMILY 2"/>
    <property type="match status" value="1"/>
</dbReference>
<dbReference type="STRING" id="30732.ENSOMEP00000031801"/>
<evidence type="ECO:0000256" key="2">
    <source>
        <dbReference type="ARBA" id="ARBA00022692"/>
    </source>
</evidence>
<feature type="domain" description="Major facilitator superfamily (MFS) profile" evidence="7">
    <location>
        <begin position="47"/>
        <end position="500"/>
    </location>
</feature>
<dbReference type="InterPro" id="IPR005828">
    <property type="entry name" value="MFS_sugar_transport-like"/>
</dbReference>
<reference evidence="8" key="1">
    <citation type="submission" date="2025-08" db="UniProtKB">
        <authorList>
            <consortium name="Ensembl"/>
        </authorList>
    </citation>
    <scope>IDENTIFICATION</scope>
</reference>
<dbReference type="RefSeq" id="XP_024132508.1">
    <property type="nucleotide sequence ID" value="XM_024276740.2"/>
</dbReference>
<feature type="transmembrane region" description="Helical" evidence="6">
    <location>
        <begin position="230"/>
        <end position="251"/>
    </location>
</feature>
<accession>A0A3B3DPF5</accession>
<evidence type="ECO:0000313" key="9">
    <source>
        <dbReference type="Proteomes" id="UP000261560"/>
    </source>
</evidence>
<sequence>MHVRVHVSRLDSVITHAPFIDHYQPPGRDITAVMDEGKQLTGTLALAVFTAALGSLQFGYSLGVINAPQKIIENHYARALGVSLERSVMLENSTDLLEEPKHPSVVMYWSLSVAIFSIGGMVSSFLVGFIADLRGRVKGMLMVNVLAVIAGLLMGLCKMWSPHIMVIMGRAVMGFYCGLTSGLVPMYIGEIAPKAYRGALGALHQLAIVIGILLSQVIGLDFVLGNDEMWPLLLGLSGAPAIVQSLLLPLCPESPRYLYILLGKEQEAKKSLLRLKGPCDTTTDLEEMKREKEEADKEAKVSIRSLIFSSVYRQQLVVALMMHLSQQMSGINAIFYYSTSIFEQAGVGQPIYATIGVGVINTIFTMVSVVLVDRAGRRTLTLAGLGGMCICAVAMTVGLKYQFDLPWMSYVSMAAIFLFVSFFEIGPGPIPWFIVAEIFSQGPRPAAIALAGCCNWTSNFIIGLTFPYIQALMGCYVFILFAALLLCFTLFIYFRVPETKGKTFEEIAAIFQKKHQMTKDSTELDHLKKSSDA</sequence>
<evidence type="ECO:0000256" key="5">
    <source>
        <dbReference type="RuleBase" id="RU003346"/>
    </source>
</evidence>
<feature type="transmembrane region" description="Helical" evidence="6">
    <location>
        <begin position="351"/>
        <end position="372"/>
    </location>
</feature>
<dbReference type="PROSITE" id="PS00217">
    <property type="entry name" value="SUGAR_TRANSPORT_2"/>
    <property type="match status" value="1"/>
</dbReference>
<dbReference type="InterPro" id="IPR003663">
    <property type="entry name" value="Sugar/inositol_transpt"/>
</dbReference>
<dbReference type="GO" id="GO:0055056">
    <property type="term" value="F:D-glucose transmembrane transporter activity"/>
    <property type="evidence" value="ECO:0007669"/>
    <property type="project" value="TreeGrafter"/>
</dbReference>
<evidence type="ECO:0000256" key="3">
    <source>
        <dbReference type="ARBA" id="ARBA00022989"/>
    </source>
</evidence>
<dbReference type="InterPro" id="IPR005829">
    <property type="entry name" value="Sugar_transporter_CS"/>
</dbReference>
<feature type="transmembrane region" description="Helical" evidence="6">
    <location>
        <begin position="200"/>
        <end position="224"/>
    </location>
</feature>
<dbReference type="KEGG" id="oml:112149193"/>
<dbReference type="OMA" id="VMVVFAC"/>
<comment type="subcellular location">
    <subcellularLocation>
        <location evidence="1">Membrane</location>
        <topology evidence="1">Multi-pass membrane protein</topology>
    </subcellularLocation>
</comment>
<feature type="transmembrane region" description="Helical" evidence="6">
    <location>
        <begin position="141"/>
        <end position="161"/>
    </location>
</feature>
<dbReference type="OrthoDB" id="4540492at2759"/>
<dbReference type="Ensembl" id="ENSOMET00000033915.1">
    <property type="protein sequence ID" value="ENSOMEP00000031801.1"/>
    <property type="gene ID" value="ENSOMEG00000016842.1"/>
</dbReference>
<dbReference type="CDD" id="cd17431">
    <property type="entry name" value="MFS_GLUT_Class1"/>
    <property type="match status" value="1"/>
</dbReference>
<feature type="transmembrane region" description="Helical" evidence="6">
    <location>
        <begin position="446"/>
        <end position="465"/>
    </location>
</feature>
<dbReference type="InterPro" id="IPR045263">
    <property type="entry name" value="GLUT"/>
</dbReference>
<dbReference type="AlphaFoldDB" id="A0A3B3DPF5"/>
<dbReference type="NCBIfam" id="TIGR00879">
    <property type="entry name" value="SP"/>
    <property type="match status" value="1"/>
</dbReference>
<evidence type="ECO:0000313" key="8">
    <source>
        <dbReference type="Ensembl" id="ENSOMEP00000031801.1"/>
    </source>
</evidence>
<dbReference type="InterPro" id="IPR036259">
    <property type="entry name" value="MFS_trans_sf"/>
</dbReference>
<keyword evidence="2 6" id="KW-0812">Transmembrane</keyword>
<dbReference type="GO" id="GO:0005903">
    <property type="term" value="C:brush border"/>
    <property type="evidence" value="ECO:0007669"/>
    <property type="project" value="TreeGrafter"/>
</dbReference>
<evidence type="ECO:0000256" key="6">
    <source>
        <dbReference type="SAM" id="Phobius"/>
    </source>
</evidence>
<feature type="transmembrane region" description="Helical" evidence="6">
    <location>
        <begin position="471"/>
        <end position="494"/>
    </location>
</feature>
<dbReference type="CTD" id="6514"/>